<feature type="region of interest" description="Disordered" evidence="1">
    <location>
        <begin position="396"/>
        <end position="427"/>
    </location>
</feature>
<feature type="compositionally biased region" description="Polar residues" evidence="1">
    <location>
        <begin position="134"/>
        <end position="149"/>
    </location>
</feature>
<feature type="region of interest" description="Disordered" evidence="1">
    <location>
        <begin position="1073"/>
        <end position="1100"/>
    </location>
</feature>
<feature type="non-terminal residue" evidence="2">
    <location>
        <position position="3501"/>
    </location>
</feature>
<proteinExistence type="predicted"/>
<feature type="region of interest" description="Disordered" evidence="1">
    <location>
        <begin position="439"/>
        <end position="461"/>
    </location>
</feature>
<name>A0AAD8F6W3_BIOPF</name>
<dbReference type="EMBL" id="JASAOG010000096">
    <property type="protein sequence ID" value="KAK0052249.1"/>
    <property type="molecule type" value="Genomic_DNA"/>
</dbReference>
<feature type="compositionally biased region" description="Basic and acidic residues" evidence="1">
    <location>
        <begin position="180"/>
        <end position="195"/>
    </location>
</feature>
<accession>A0AAD8F6W3</accession>
<dbReference type="PANTHER" id="PTHR47202">
    <property type="entry name" value="HISTIDINE-RICH GLYCOPROTEIN"/>
    <property type="match status" value="1"/>
</dbReference>
<feature type="compositionally biased region" description="Basic residues" evidence="1">
    <location>
        <begin position="257"/>
        <end position="268"/>
    </location>
</feature>
<feature type="compositionally biased region" description="Polar residues" evidence="1">
    <location>
        <begin position="11"/>
        <end position="26"/>
    </location>
</feature>
<feature type="compositionally biased region" description="Basic and acidic residues" evidence="1">
    <location>
        <begin position="408"/>
        <end position="424"/>
    </location>
</feature>
<feature type="region of interest" description="Disordered" evidence="1">
    <location>
        <begin position="1801"/>
        <end position="1821"/>
    </location>
</feature>
<evidence type="ECO:0000313" key="3">
    <source>
        <dbReference type="Proteomes" id="UP001233172"/>
    </source>
</evidence>
<evidence type="ECO:0000256" key="1">
    <source>
        <dbReference type="SAM" id="MobiDB-lite"/>
    </source>
</evidence>
<keyword evidence="3" id="KW-1185">Reference proteome</keyword>
<feature type="compositionally biased region" description="Basic and acidic residues" evidence="1">
    <location>
        <begin position="47"/>
        <end position="104"/>
    </location>
</feature>
<feature type="non-terminal residue" evidence="2">
    <location>
        <position position="1"/>
    </location>
</feature>
<feature type="region of interest" description="Disordered" evidence="1">
    <location>
        <begin position="852"/>
        <end position="874"/>
    </location>
</feature>
<reference evidence="2" key="2">
    <citation type="submission" date="2023-04" db="EMBL/GenBank/DDBJ databases">
        <authorList>
            <person name="Bu L."/>
            <person name="Lu L."/>
            <person name="Laidemitt M.R."/>
            <person name="Zhang S.M."/>
            <person name="Mutuku M."/>
            <person name="Mkoji G."/>
            <person name="Steinauer M."/>
            <person name="Loker E.S."/>
        </authorList>
    </citation>
    <scope>NUCLEOTIDE SEQUENCE</scope>
    <source>
        <strain evidence="2">KasaAsao</strain>
        <tissue evidence="2">Whole Snail</tissue>
    </source>
</reference>
<feature type="region of interest" description="Disordered" evidence="1">
    <location>
        <begin position="694"/>
        <end position="716"/>
    </location>
</feature>
<feature type="compositionally biased region" description="Polar residues" evidence="1">
    <location>
        <begin position="442"/>
        <end position="461"/>
    </location>
</feature>
<feature type="compositionally biased region" description="Low complexity" evidence="1">
    <location>
        <begin position="27"/>
        <end position="46"/>
    </location>
</feature>
<comment type="caution">
    <text evidence="2">The sequence shown here is derived from an EMBL/GenBank/DDBJ whole genome shotgun (WGS) entry which is preliminary data.</text>
</comment>
<feature type="compositionally biased region" description="Basic and acidic residues" evidence="1">
    <location>
        <begin position="1073"/>
        <end position="1085"/>
    </location>
</feature>
<protein>
    <submittedName>
        <fullName evidence="2">Uncharacterized protein</fullName>
    </submittedName>
</protein>
<feature type="compositionally biased region" description="Polar residues" evidence="1">
    <location>
        <begin position="1086"/>
        <end position="1100"/>
    </location>
</feature>
<reference evidence="2" key="1">
    <citation type="journal article" date="2023" name="PLoS Negl. Trop. Dis.">
        <title>A genome sequence for Biomphalaria pfeifferi, the major vector snail for the human-infecting parasite Schistosoma mansoni.</title>
        <authorList>
            <person name="Bu L."/>
            <person name="Lu L."/>
            <person name="Laidemitt M.R."/>
            <person name="Zhang S.M."/>
            <person name="Mutuku M."/>
            <person name="Mkoji G."/>
            <person name="Steinauer M."/>
            <person name="Loker E.S."/>
        </authorList>
    </citation>
    <scope>NUCLEOTIDE SEQUENCE</scope>
    <source>
        <strain evidence="2">KasaAsao</strain>
    </source>
</reference>
<feature type="region of interest" description="Disordered" evidence="1">
    <location>
        <begin position="1"/>
        <end position="162"/>
    </location>
</feature>
<sequence length="3501" mass="396299">ALQPGHDLQDVRSQNSEISKSSTAPNSSRIKSSGSDSIISGSGDVSALRESHSEHTADSTSSEKQDKDLQDKEVKKARDKETLGKPRGRERERNKRKKDRDDRASSTGKKKWLRNTLGHVHRMNNELMEGDNVGSLQETSHPQAKTQIDSKPEEEDRLATPNDVVVERIWEIAKLLDTQETSRSEDAGDVRERNLKSTCGLESQTVTNSEETSLADYHDARASHRPTVSSDTEKEEEKNWDDSVTTAELCKPASSRLGKRTSLHRQKHPTSGSVVNSASVIPEQDDLPQVSSVDQGRELICVQDIKQMEGELLSKDMSTYLFHSAGSYLTLGNDGIQTCTKEMEGQNTEQSLITASCGLEPLSVMYDESFNHPPKYLESTPTDCSRVSSELGDLANEVQPAENVDTAARNRDSRGAIGPHDNHAEGAFAGKGEHELARENAFESSPTQPSEKSSTGQQENMDVSEYFTANNLEMGYDAGCETSNFVASHVNLHDISEQSMTCEDDSFYELNCHKEETVKDGVGKAEPLGNGIWEEQEESINIKQASAHDTVGDKIVLAPAEVREEQEEEQRNFHKEEPIIEGMGEAVPLRNAIWEEHVEIIQIEQASAHHPTDYNVRLGAIDVKDVKLNEENQGKLYTKDVMVEETSVAGNMPPVAVANVESEGTNSLFESHNQVPVDLGGDNQTTLLADECDEPESTQRLHDAGDNSKGKVSEHDEVVPQHSGNIILSKEDMDLYNTIPETATFLVPQTNEEKDHTGKVMSTRESQAFLEIDLKISSSDCLDNHSENIGESVDQPYEHKHEDFRNEVKTMCITLETQRKAATKDYKNLVETLEDLSVLPNDEHNLEVIEETDEVDHSNLSKESKHALKDDGPTDTVASGLQSNVSNIVSKTLSSFGIPIAFLGTNSGSTLSETGAGEEEPNANVGVTNRLLDGNVTSLASAEGSCVDVDALHGENSESTPDISPGVSNKSSKRVLNKTSSEMLNKIMAVHTSVLSGDPFQYTTKIIAEAEGTDVDDAVTCSNWAKVSKTSDVKMDSDDMKGYHARLNICLHELKSRIEEVDTAVDEVQVVHAKNDTSDKVESPKKATSNTGPDPQQEENATLVRLVGSNVDFVQSSEQEMYENVYQTPFNGFGLSPIARSKSLTDISDAISCLVDQFDDTINISGTFELNGIYGQETTPHDKHGNEVYFTVDTEASNNIQMEGQNIPFKSLTPVNIDKDRATNCKSAGSGSETDVDSKISSVDRSPVCVVNTSLSQVTYKATPYFGEVTTASTVESEVDEIIERNSVNITGHITESSSSAKPVLAMTTESTKHEHIAANVDHLESQDSVKEDLKDVESKFGNETMAVDKVNGIDNMINDEEDSIIDKEMKNVDKLNVIEEDDEKRVIKDVDKLEKDYVETMTDLVINDSVENVHINVVPIDCKEESVDTINDVEETAIEKNEKKIHIDTVDVVDNVDNISDVDDVTQLGNIHYLADLNQVDKSDDVQKDNEQVKSEKRVDNENGVMDVKFAEYGNRVENVGVDNTDSGMANDTNVVTKLKGNGDDDNVLGCGDDLDTEKDERVVQLCKAANVNNIDEVNDAESKGKACEVENVDQVKDVENVDHVCNVQNVDQVCDVKNVDEVCDVQNVDAVCNNVEIVEEVCDVENVNQICDVQNVDAVCNNVEIVEEVCDVENVNQICDVQNVDQVCDVQNVDGVCDNVEIVEEVCDVQNVDQCYDVQNYYSKKNWEKSFQIHKTQIGVLESKMENSQKVIDLENVEQDTDKEHVEQVYVQGTVEKVNEVNYSEQQLSQFGEDIVEDNSRNKEAADGRITSDETGNENVNDVSYEYADSCVDHVAGCNDSQDGTRISSVDNEAVHSAVDNHGYENDKSTVDYNQDDLDRIRRFDSSYKEVSIDDKLSYIGTSSNVDNRNEPFFTHIDVGNHEGKEMTSCIAKQTTAGVTDLGQEQQDIGGGGADTDVAVSKCNNIDVEDSDNVDGAVDQANGARKSDVDELARNDKQEKVCGDFAADDGAKDSDGNGATVIHGTGTDRTDISDVNIAENGIAEIGIAELDIAENDIAETVASAEGKDNSELFRVETLDVIKTSEVNYIVHVDKIGVETAEVGTAGVSKAEDTAGCNTAEVGATAAAGETFTDNIELRFLDNVGDNKEADERQCDATVYTVLSSGESLGMALLDKTLFGEVRAQEKEENIICEGITCDIAVEKIVSAQKEIFEKDAPGLAGMPDEATKSQISEPNNTAATNKEIVPLSEYDSSHGDVPAEKNAAQYETVPQPRENILLHDAETNEDGTFAELFVTQDQPLMMDSDGGQLNSHIEKERENSDNDVYGEVCISKSDQDQMVRHEQERILNYDNDLKHFEIQDGREYFAGEVESEHISHLVESGHVSREVESEHIDLEVESEHISSEVESEHIDLEVESEHISSEVESEHIYLDVELEHISREVESEHIDLDVESEHIDLEVESEQISREVKSEHISREDEIEQVARKPEIEHIARQDESEYIVLEYASKQIVLENKLENIARKDQVEHNALENKSEHAVLKDNSVQIALKDESEQNALQDELEHIAREDKSKQAAIQVYEELSDERKVYGEITDEQKVFEEISDEQKVFEEISDKQKVFEEITDEQKVLEENLYDQKVYEEISYEQKVYEEISDKKNVFEEISDKQKVFEEISDEQKVLEENLYDQKVYEEISYEQKVYEEISDKKNVFAEKSDEQKVFEEISVEQKVFEEISDEQKVFDEISDEQKVFEEISDEKKFYEKISDEQKFFDELSDEQKVYKEIDEQKVFEKISDKKNVFEEILYEQKVYKEIDEQKVFEEISYEQKVYEEISDKKNVFEEISDEQKVFEEISDKQKVLEKISYEQKIFEEISDEQNVFEEISDEQSVYEEIDEQNVLEEISDEQKVLEENLYDPKGYEKISDEQKVYEEISDEQKFFKEISDEQNVIEEISYEQKVYKEIDEQKVFEEISDEQKVLEEISYDQKGYEEITDKKNVYEEISDEQKVFEENSYEQKVLEENLYDPKGYEKISDEQKVYEEISDEQKFFEEISDEQNVLEEISDDQKVFEEISDEQKVFEEISYEQKVYEEISDKKNVFEEISDKQKVFEKISDEQKVYEEISDKQKVFEEISDEQKVFEEISYEQKVYEEIDEQNVLEEISDEQKVLEENLYDPKGYEKISDEQKVYEEISDEQKVFEENSYEQKVLEENLYDPKGYEKISDEQKVYEEISDEQKFFEEISDEQKVLEEISYDQKGYKETTDEQKVFEEISYEQKVYEEISDKKNVFEEISDKQKVFEKISDEQKGFEEISDQQNFFEEISYEQKVYEEISDKKNVFEEISNKQKVFEEISHEMSVYEEISDEQKVFEEISYEQKVYEEIDEQNVLEEISDEQKVLEQNLYDPKGYEKISDEQKVYEEISYEQKVYEEISDEQKVFEEISDEQNVFAEKSDEQKVFEEISVEQKVFEEISDEQKVFDEISDEQKVFEEISDKKNVFEEISYEQK</sequence>
<feature type="compositionally biased region" description="Polar residues" evidence="1">
    <location>
        <begin position="196"/>
        <end position="212"/>
    </location>
</feature>
<feature type="compositionally biased region" description="Basic and acidic residues" evidence="1">
    <location>
        <begin position="1801"/>
        <end position="1814"/>
    </location>
</feature>
<organism evidence="2 3">
    <name type="scientific">Biomphalaria pfeifferi</name>
    <name type="common">Bloodfluke planorb</name>
    <name type="synonym">Freshwater snail</name>
    <dbReference type="NCBI Taxonomy" id="112525"/>
    <lineage>
        <taxon>Eukaryota</taxon>
        <taxon>Metazoa</taxon>
        <taxon>Spiralia</taxon>
        <taxon>Lophotrochozoa</taxon>
        <taxon>Mollusca</taxon>
        <taxon>Gastropoda</taxon>
        <taxon>Heterobranchia</taxon>
        <taxon>Euthyneura</taxon>
        <taxon>Panpulmonata</taxon>
        <taxon>Hygrophila</taxon>
        <taxon>Lymnaeoidea</taxon>
        <taxon>Planorbidae</taxon>
        <taxon>Biomphalaria</taxon>
    </lineage>
</organism>
<feature type="compositionally biased region" description="Basic and acidic residues" evidence="1">
    <location>
        <begin position="231"/>
        <end position="241"/>
    </location>
</feature>
<feature type="compositionally biased region" description="Basic and acidic residues" evidence="1">
    <location>
        <begin position="855"/>
        <end position="872"/>
    </location>
</feature>
<dbReference type="PANTHER" id="PTHR47202:SF2">
    <property type="entry name" value="G-PROTEIN COUPLED RECEPTORS FAMILY 1 PROFILE DOMAIN-CONTAINING PROTEIN"/>
    <property type="match status" value="1"/>
</dbReference>
<dbReference type="Proteomes" id="UP001233172">
    <property type="component" value="Unassembled WGS sequence"/>
</dbReference>
<evidence type="ECO:0000313" key="2">
    <source>
        <dbReference type="EMBL" id="KAK0052249.1"/>
    </source>
</evidence>
<feature type="region of interest" description="Disordered" evidence="1">
    <location>
        <begin position="178"/>
        <end position="275"/>
    </location>
</feature>
<gene>
    <name evidence="2" type="ORF">Bpfe_018332</name>
</gene>
<feature type="compositionally biased region" description="Basic and acidic residues" evidence="1">
    <location>
        <begin position="697"/>
        <end position="716"/>
    </location>
</feature>